<comment type="caution">
    <text evidence="1">The sequence shown here is derived from an EMBL/GenBank/DDBJ whole genome shotgun (WGS) entry which is preliminary data.</text>
</comment>
<evidence type="ECO:0000313" key="2">
    <source>
        <dbReference type="Proteomes" id="UP000821866"/>
    </source>
</evidence>
<sequence>MQRIRFINAPVPWKSAPAPLVKRTEWDSVESSGDDADGGVAEMADYIRGKKTYTKWDADTDNVDMDLSPEAPHVQVATSPGWFSGTKGRVLRVLANCVESVLVAEAQIVSTEGKYVFYSEIQPQASEWEG</sequence>
<keyword evidence="2" id="KW-1185">Reference proteome</keyword>
<dbReference type="Proteomes" id="UP000821866">
    <property type="component" value="Chromosome 1"/>
</dbReference>
<accession>A0A9J6EZ90</accession>
<evidence type="ECO:0000313" key="1">
    <source>
        <dbReference type="EMBL" id="KAH8039814.1"/>
    </source>
</evidence>
<organism evidence="1 2">
    <name type="scientific">Rhipicephalus microplus</name>
    <name type="common">Cattle tick</name>
    <name type="synonym">Boophilus microplus</name>
    <dbReference type="NCBI Taxonomy" id="6941"/>
    <lineage>
        <taxon>Eukaryota</taxon>
        <taxon>Metazoa</taxon>
        <taxon>Ecdysozoa</taxon>
        <taxon>Arthropoda</taxon>
        <taxon>Chelicerata</taxon>
        <taxon>Arachnida</taxon>
        <taxon>Acari</taxon>
        <taxon>Parasitiformes</taxon>
        <taxon>Ixodida</taxon>
        <taxon>Ixodoidea</taxon>
        <taxon>Ixodidae</taxon>
        <taxon>Rhipicephalinae</taxon>
        <taxon>Rhipicephalus</taxon>
        <taxon>Boophilus</taxon>
    </lineage>
</organism>
<gene>
    <name evidence="1" type="ORF">HPB51_009070</name>
</gene>
<protein>
    <submittedName>
        <fullName evidence="1">Uncharacterized protein</fullName>
    </submittedName>
</protein>
<dbReference type="VEuPathDB" id="VectorBase:LOC119181141"/>
<proteinExistence type="predicted"/>
<dbReference type="AlphaFoldDB" id="A0A9J6EZ90"/>
<dbReference type="EMBL" id="JABSTU010000001">
    <property type="protein sequence ID" value="KAH8039814.1"/>
    <property type="molecule type" value="Genomic_DNA"/>
</dbReference>
<name>A0A9J6EZ90_RHIMP</name>
<reference evidence="1" key="2">
    <citation type="submission" date="2021-09" db="EMBL/GenBank/DDBJ databases">
        <authorList>
            <person name="Jia N."/>
            <person name="Wang J."/>
            <person name="Shi W."/>
            <person name="Du L."/>
            <person name="Sun Y."/>
            <person name="Zhan W."/>
            <person name="Jiang J."/>
            <person name="Wang Q."/>
            <person name="Zhang B."/>
            <person name="Ji P."/>
            <person name="Sakyi L.B."/>
            <person name="Cui X."/>
            <person name="Yuan T."/>
            <person name="Jiang B."/>
            <person name="Yang W."/>
            <person name="Lam T.T.-Y."/>
            <person name="Chang Q."/>
            <person name="Ding S."/>
            <person name="Wang X."/>
            <person name="Zhu J."/>
            <person name="Ruan X."/>
            <person name="Zhao L."/>
            <person name="Wei J."/>
            <person name="Que T."/>
            <person name="Du C."/>
            <person name="Cheng J."/>
            <person name="Dai P."/>
            <person name="Han X."/>
            <person name="Huang E."/>
            <person name="Gao Y."/>
            <person name="Liu J."/>
            <person name="Shao H."/>
            <person name="Ye R."/>
            <person name="Li L."/>
            <person name="Wei W."/>
            <person name="Wang X."/>
            <person name="Wang C."/>
            <person name="Huo Q."/>
            <person name="Li W."/>
            <person name="Guo W."/>
            <person name="Chen H."/>
            <person name="Chen S."/>
            <person name="Zhou L."/>
            <person name="Zhou L."/>
            <person name="Ni X."/>
            <person name="Tian J."/>
            <person name="Zhou Y."/>
            <person name="Sheng Y."/>
            <person name="Liu T."/>
            <person name="Pan Y."/>
            <person name="Xia L."/>
            <person name="Li J."/>
            <person name="Zhao F."/>
            <person name="Cao W."/>
        </authorList>
    </citation>
    <scope>NUCLEOTIDE SEQUENCE</scope>
    <source>
        <strain evidence="1">Rmic-2018</strain>
        <tissue evidence="1">Larvae</tissue>
    </source>
</reference>
<reference evidence="1" key="1">
    <citation type="journal article" date="2020" name="Cell">
        <title>Large-Scale Comparative Analyses of Tick Genomes Elucidate Their Genetic Diversity and Vector Capacities.</title>
        <authorList>
            <consortium name="Tick Genome and Microbiome Consortium (TIGMIC)"/>
            <person name="Jia N."/>
            <person name="Wang J."/>
            <person name="Shi W."/>
            <person name="Du L."/>
            <person name="Sun Y."/>
            <person name="Zhan W."/>
            <person name="Jiang J.F."/>
            <person name="Wang Q."/>
            <person name="Zhang B."/>
            <person name="Ji P."/>
            <person name="Bell-Sakyi L."/>
            <person name="Cui X.M."/>
            <person name="Yuan T.T."/>
            <person name="Jiang B.G."/>
            <person name="Yang W.F."/>
            <person name="Lam T.T."/>
            <person name="Chang Q.C."/>
            <person name="Ding S.J."/>
            <person name="Wang X.J."/>
            <person name="Zhu J.G."/>
            <person name="Ruan X.D."/>
            <person name="Zhao L."/>
            <person name="Wei J.T."/>
            <person name="Ye R.Z."/>
            <person name="Que T.C."/>
            <person name="Du C.H."/>
            <person name="Zhou Y.H."/>
            <person name="Cheng J.X."/>
            <person name="Dai P.F."/>
            <person name="Guo W.B."/>
            <person name="Han X.H."/>
            <person name="Huang E.J."/>
            <person name="Li L.F."/>
            <person name="Wei W."/>
            <person name="Gao Y.C."/>
            <person name="Liu J.Z."/>
            <person name="Shao H.Z."/>
            <person name="Wang X."/>
            <person name="Wang C.C."/>
            <person name="Yang T.C."/>
            <person name="Huo Q.B."/>
            <person name="Li W."/>
            <person name="Chen H.Y."/>
            <person name="Chen S.E."/>
            <person name="Zhou L.G."/>
            <person name="Ni X.B."/>
            <person name="Tian J.H."/>
            <person name="Sheng Y."/>
            <person name="Liu T."/>
            <person name="Pan Y.S."/>
            <person name="Xia L.Y."/>
            <person name="Li J."/>
            <person name="Zhao F."/>
            <person name="Cao W.C."/>
        </authorList>
    </citation>
    <scope>NUCLEOTIDE SEQUENCE</scope>
    <source>
        <strain evidence="1">Rmic-2018</strain>
    </source>
</reference>